<dbReference type="Proteomes" id="UP000236520">
    <property type="component" value="Unassembled WGS sequence"/>
</dbReference>
<evidence type="ECO:0000256" key="1">
    <source>
        <dbReference type="SAM" id="MobiDB-lite"/>
    </source>
</evidence>
<evidence type="ECO:0000313" key="2">
    <source>
        <dbReference type="EMBL" id="PNG89872.1"/>
    </source>
</evidence>
<organism evidence="2 3">
    <name type="scientific">Streptomyces malaysiensis</name>
    <dbReference type="NCBI Taxonomy" id="92644"/>
    <lineage>
        <taxon>Bacteria</taxon>
        <taxon>Bacillati</taxon>
        <taxon>Actinomycetota</taxon>
        <taxon>Actinomycetes</taxon>
        <taxon>Kitasatosporales</taxon>
        <taxon>Streptomycetaceae</taxon>
        <taxon>Streptomyces</taxon>
        <taxon>Streptomyces violaceusniger group</taxon>
    </lineage>
</organism>
<comment type="caution">
    <text evidence="2">The sequence shown here is derived from an EMBL/GenBank/DDBJ whole genome shotgun (WGS) entry which is preliminary data.</text>
</comment>
<sequence length="26" mass="2795">MPKTEAGLQAAVDGGLFEESHHLDLE</sequence>
<keyword evidence="3" id="KW-1185">Reference proteome</keyword>
<name>A0A2J7YPB4_STRMQ</name>
<evidence type="ECO:0000313" key="3">
    <source>
        <dbReference type="Proteomes" id="UP000236520"/>
    </source>
</evidence>
<dbReference type="AlphaFoldDB" id="A0A2J7YPB4"/>
<feature type="region of interest" description="Disordered" evidence="1">
    <location>
        <begin position="1"/>
        <end position="26"/>
    </location>
</feature>
<gene>
    <name evidence="2" type="ORF">SMF913_25337</name>
</gene>
<reference evidence="2 3" key="1">
    <citation type="submission" date="2015-09" db="EMBL/GenBank/DDBJ databases">
        <title>Genome sequence, genome mining and natural product profiling of a biocontrol bacterium Streptomyces malaysiensis F913.</title>
        <authorList>
            <person name="Xu Y."/>
            <person name="Wei J."/>
            <person name="Xie J."/>
            <person name="Li T."/>
            <person name="Zhou Z."/>
        </authorList>
    </citation>
    <scope>NUCLEOTIDE SEQUENCE [LARGE SCALE GENOMIC DNA]</scope>
    <source>
        <strain evidence="2 3">F913</strain>
    </source>
</reference>
<dbReference type="EMBL" id="LJIW01000002">
    <property type="protein sequence ID" value="PNG89872.1"/>
    <property type="molecule type" value="Genomic_DNA"/>
</dbReference>
<proteinExistence type="predicted"/>
<protein>
    <submittedName>
        <fullName evidence="2">Uncharacterized protein</fullName>
    </submittedName>
</protein>
<accession>A0A2J7YPB4</accession>